<keyword evidence="8" id="KW-0472">Membrane</keyword>
<dbReference type="GO" id="GO:0000139">
    <property type="term" value="C:Golgi membrane"/>
    <property type="evidence" value="ECO:0007669"/>
    <property type="project" value="UniProtKB-SubCell"/>
</dbReference>
<dbReference type="GO" id="GO:0050650">
    <property type="term" value="P:chondroitin sulfate proteoglycan biosynthetic process"/>
    <property type="evidence" value="ECO:0007669"/>
    <property type="project" value="TreeGrafter"/>
</dbReference>
<keyword evidence="15" id="KW-1185">Reference proteome</keyword>
<feature type="active site" description="Proton donor/acceptor" evidence="11">
    <location>
        <position position="125"/>
    </location>
</feature>
<dbReference type="PANTHER" id="PTHR10896">
    <property type="entry name" value="GALACTOSYLGALACTOSYLXYLOSYLPROTEIN 3-BETA-GLUCURONOSYLTRANSFERASE BETA-1,3-GLUCURONYLTRANSFERASE"/>
    <property type="match status" value="1"/>
</dbReference>
<evidence type="ECO:0000256" key="3">
    <source>
        <dbReference type="ARBA" id="ARBA00012641"/>
    </source>
</evidence>
<dbReference type="UniPathway" id="UPA00378"/>
<protein>
    <recommendedName>
        <fullName evidence="3 14">Galactosylgalactosylxylosylprotein 3-beta-glucuronosyltransferase</fullName>
        <ecNumber evidence="3 14">2.4.1.135</ecNumber>
    </recommendedName>
</protein>
<evidence type="ECO:0000256" key="10">
    <source>
        <dbReference type="ARBA" id="ARBA00047979"/>
    </source>
</evidence>
<comment type="pathway">
    <text evidence="14">Protein modification; protein glycosylation.</text>
</comment>
<dbReference type="GO" id="GO:0015018">
    <property type="term" value="F:galactosylgalactosylxylosylprotein 3-beta-glucuronosyltransferase activity"/>
    <property type="evidence" value="ECO:0007669"/>
    <property type="project" value="UniProtKB-UniRule"/>
</dbReference>
<keyword evidence="4 14" id="KW-0808">Transferase</keyword>
<evidence type="ECO:0000256" key="4">
    <source>
        <dbReference type="ARBA" id="ARBA00022679"/>
    </source>
</evidence>
<dbReference type="Gene3D" id="3.90.550.10">
    <property type="entry name" value="Spore Coat Polysaccharide Biosynthesis Protein SpsA, Chain A"/>
    <property type="match status" value="1"/>
</dbReference>
<reference evidence="16" key="1">
    <citation type="submission" date="2017-02" db="UniProtKB">
        <authorList>
            <consortium name="WormBaseParasite"/>
        </authorList>
    </citation>
    <scope>IDENTIFICATION</scope>
</reference>
<dbReference type="WBParaSite" id="SPAL_0000239600.1">
    <property type="protein sequence ID" value="SPAL_0000239600.1"/>
    <property type="gene ID" value="SPAL_0000239600"/>
</dbReference>
<evidence type="ECO:0000256" key="2">
    <source>
        <dbReference type="ARBA" id="ARBA00007706"/>
    </source>
</evidence>
<comment type="subcellular location">
    <subcellularLocation>
        <location evidence="14">Golgi apparatus membrane</location>
        <topology evidence="14">Single-pass type II membrane protein</topology>
    </subcellularLocation>
    <subcellularLocation>
        <location evidence="1">Membrane</location>
        <topology evidence="1">Single-pass type II membrane protein</topology>
    </subcellularLocation>
</comment>
<evidence type="ECO:0000256" key="5">
    <source>
        <dbReference type="ARBA" id="ARBA00022692"/>
    </source>
</evidence>
<evidence type="ECO:0000256" key="8">
    <source>
        <dbReference type="ARBA" id="ARBA00023136"/>
    </source>
</evidence>
<proteinExistence type="inferred from homology"/>
<dbReference type="AlphaFoldDB" id="A0A0N5B8M3"/>
<dbReference type="EC" id="2.4.1.135" evidence="3 14"/>
<comment type="similarity">
    <text evidence="2 14">Belongs to the glycosyltransferase 43 family.</text>
</comment>
<evidence type="ECO:0000256" key="14">
    <source>
        <dbReference type="RuleBase" id="RU363127"/>
    </source>
</evidence>
<evidence type="ECO:0000313" key="15">
    <source>
        <dbReference type="Proteomes" id="UP000046392"/>
    </source>
</evidence>
<dbReference type="GO" id="GO:0005975">
    <property type="term" value="P:carbohydrate metabolic process"/>
    <property type="evidence" value="ECO:0007669"/>
    <property type="project" value="TreeGrafter"/>
</dbReference>
<name>A0A0N5B8M3_STREA</name>
<feature type="binding site" evidence="12">
    <location>
        <position position="38"/>
    </location>
    <ligand>
        <name>Mn(2+)</name>
        <dbReference type="ChEBI" id="CHEBI:29035"/>
    </ligand>
</feature>
<evidence type="ECO:0000256" key="9">
    <source>
        <dbReference type="ARBA" id="ARBA00023180"/>
    </source>
</evidence>
<sequence>MPKRGWWQRDKALDLLLSSKSHFLKPNQKGIVYFADDDNAYDIRLFNNYIRHVKKIGVWAVAFSSSPIEAPIVKNKKVVGFQSYYAPERKFAMDMASFAISLDMFLSKPNIRFTMDPSKFSGSPEPILLTGLGIERDDLEPFGYNSKIREVLVYHTKAKNPIPSFPKRNNHTNFGYDIEFP</sequence>
<keyword evidence="14" id="KW-0333">Golgi apparatus</keyword>
<evidence type="ECO:0000256" key="13">
    <source>
        <dbReference type="PIRSR" id="PIRSR605027-4"/>
    </source>
</evidence>
<evidence type="ECO:0000256" key="6">
    <source>
        <dbReference type="ARBA" id="ARBA00022968"/>
    </source>
</evidence>
<dbReference type="PANTHER" id="PTHR10896:SF30">
    <property type="entry name" value="GALACTOSYLGALACTOSYLXYLOSYLPROTEIN 3-BETA-GLUCURONOSYLTRANSFERASE"/>
    <property type="match status" value="1"/>
</dbReference>
<feature type="site" description="Interaction with galactose moiety of substrate glycoprotein" evidence="13">
    <location>
        <position position="69"/>
    </location>
</feature>
<dbReference type="GO" id="GO:0046872">
    <property type="term" value="F:metal ion binding"/>
    <property type="evidence" value="ECO:0007669"/>
    <property type="project" value="UniProtKB-KW"/>
</dbReference>
<dbReference type="Pfam" id="PF03360">
    <property type="entry name" value="Glyco_transf_43"/>
    <property type="match status" value="1"/>
</dbReference>
<keyword evidence="6 14" id="KW-0735">Signal-anchor</keyword>
<evidence type="ECO:0000256" key="11">
    <source>
        <dbReference type="PIRSR" id="PIRSR605027-1"/>
    </source>
</evidence>
<dbReference type="Proteomes" id="UP000046392">
    <property type="component" value="Unplaced"/>
</dbReference>
<dbReference type="InterPro" id="IPR029044">
    <property type="entry name" value="Nucleotide-diphossugar_trans"/>
</dbReference>
<keyword evidence="12 14" id="KW-0479">Metal-binding</keyword>
<dbReference type="SUPFAM" id="SSF53448">
    <property type="entry name" value="Nucleotide-diphospho-sugar transferases"/>
    <property type="match status" value="1"/>
</dbReference>
<evidence type="ECO:0000256" key="12">
    <source>
        <dbReference type="PIRSR" id="PIRSR605027-3"/>
    </source>
</evidence>
<keyword evidence="7" id="KW-1133">Transmembrane helix</keyword>
<evidence type="ECO:0000256" key="1">
    <source>
        <dbReference type="ARBA" id="ARBA00004606"/>
    </source>
</evidence>
<comment type="cofactor">
    <cofactor evidence="12 14">
        <name>Mn(2+)</name>
        <dbReference type="ChEBI" id="CHEBI:29035"/>
    </cofactor>
</comment>
<keyword evidence="12 14" id="KW-0464">Manganese</keyword>
<organism evidence="15 16">
    <name type="scientific">Strongyloides papillosus</name>
    <name type="common">Intestinal threadworm</name>
    <dbReference type="NCBI Taxonomy" id="174720"/>
    <lineage>
        <taxon>Eukaryota</taxon>
        <taxon>Metazoa</taxon>
        <taxon>Ecdysozoa</taxon>
        <taxon>Nematoda</taxon>
        <taxon>Chromadorea</taxon>
        <taxon>Rhabditida</taxon>
        <taxon>Tylenchina</taxon>
        <taxon>Panagrolaimomorpha</taxon>
        <taxon>Strongyloidoidea</taxon>
        <taxon>Strongyloididae</taxon>
        <taxon>Strongyloides</taxon>
    </lineage>
</organism>
<dbReference type="STRING" id="174720.A0A0N5B8M3"/>
<comment type="catalytic activity">
    <reaction evidence="10 14">
        <text>3-O-(beta-D-galactosyl-(1-&gt;3)-beta-D-galactosyl-(1-&gt;4)-beta-D-xylosyl)-L-seryl-[protein] + UDP-alpha-D-glucuronate = 3-O-(beta-D-GlcA-(1-&gt;3)-beta-D-Gal-(1-&gt;3)-beta-D-Gal-(1-&gt;4)-beta-D-Xyl)-L-seryl-[protein] + UDP + H(+)</text>
        <dbReference type="Rhea" id="RHEA:24168"/>
        <dbReference type="Rhea" id="RHEA-COMP:12571"/>
        <dbReference type="Rhea" id="RHEA-COMP:12573"/>
        <dbReference type="ChEBI" id="CHEBI:15378"/>
        <dbReference type="ChEBI" id="CHEBI:58052"/>
        <dbReference type="ChEBI" id="CHEBI:58223"/>
        <dbReference type="ChEBI" id="CHEBI:132090"/>
        <dbReference type="ChEBI" id="CHEBI:132093"/>
        <dbReference type="EC" id="2.4.1.135"/>
    </reaction>
</comment>
<accession>A0A0N5B8M3</accession>
<evidence type="ECO:0000313" key="16">
    <source>
        <dbReference type="WBParaSite" id="SPAL_0000239600.1"/>
    </source>
</evidence>
<keyword evidence="9" id="KW-0325">Glycoprotein</keyword>
<dbReference type="InterPro" id="IPR005027">
    <property type="entry name" value="Glyco_trans_43"/>
</dbReference>
<keyword evidence="5" id="KW-0812">Transmembrane</keyword>
<evidence type="ECO:0000256" key="7">
    <source>
        <dbReference type="ARBA" id="ARBA00022989"/>
    </source>
</evidence>